<feature type="compositionally biased region" description="Polar residues" evidence="1">
    <location>
        <begin position="1"/>
        <end position="13"/>
    </location>
</feature>
<dbReference type="AlphaFoldDB" id="A0A915JXD6"/>
<name>A0A915JXD6_ROMCU</name>
<organism evidence="2 3">
    <name type="scientific">Romanomermis culicivorax</name>
    <name type="common">Nematode worm</name>
    <dbReference type="NCBI Taxonomy" id="13658"/>
    <lineage>
        <taxon>Eukaryota</taxon>
        <taxon>Metazoa</taxon>
        <taxon>Ecdysozoa</taxon>
        <taxon>Nematoda</taxon>
        <taxon>Enoplea</taxon>
        <taxon>Dorylaimia</taxon>
        <taxon>Mermithida</taxon>
        <taxon>Mermithoidea</taxon>
        <taxon>Mermithidae</taxon>
        <taxon>Romanomermis</taxon>
    </lineage>
</organism>
<evidence type="ECO:0000313" key="2">
    <source>
        <dbReference type="Proteomes" id="UP000887565"/>
    </source>
</evidence>
<sequence length="87" mass="9854">MASALLQRQSSQEVGHLARSAKWHDGPNAKVGHMALDNMALGIQRYLCRIWPTTTEKNQNKCKKLIKISDSTEVNKFDQVDEMLLKS</sequence>
<keyword evidence="2" id="KW-1185">Reference proteome</keyword>
<feature type="region of interest" description="Disordered" evidence="1">
    <location>
        <begin position="1"/>
        <end position="27"/>
    </location>
</feature>
<accession>A0A915JXD6</accession>
<proteinExistence type="predicted"/>
<dbReference type="Proteomes" id="UP000887565">
    <property type="component" value="Unplaced"/>
</dbReference>
<evidence type="ECO:0000256" key="1">
    <source>
        <dbReference type="SAM" id="MobiDB-lite"/>
    </source>
</evidence>
<reference evidence="3" key="1">
    <citation type="submission" date="2022-11" db="UniProtKB">
        <authorList>
            <consortium name="WormBaseParasite"/>
        </authorList>
    </citation>
    <scope>IDENTIFICATION</scope>
</reference>
<evidence type="ECO:0000313" key="3">
    <source>
        <dbReference type="WBParaSite" id="nRc.2.0.1.t31101-RA"/>
    </source>
</evidence>
<protein>
    <submittedName>
        <fullName evidence="3">Uncharacterized protein</fullName>
    </submittedName>
</protein>
<dbReference type="WBParaSite" id="nRc.2.0.1.t31101-RA">
    <property type="protein sequence ID" value="nRc.2.0.1.t31101-RA"/>
    <property type="gene ID" value="nRc.2.0.1.g31101"/>
</dbReference>